<reference evidence="15" key="1">
    <citation type="submission" date="2025-08" db="UniProtKB">
        <authorList>
            <consortium name="RefSeq"/>
        </authorList>
    </citation>
    <scope>IDENTIFICATION</scope>
    <source>
        <tissue evidence="15">Testes</tissue>
    </source>
</reference>
<dbReference type="Gene3D" id="1.10.3080.10">
    <property type="entry name" value="Clc chloride channel"/>
    <property type="match status" value="1"/>
</dbReference>
<feature type="transmembrane region" description="Helical" evidence="11">
    <location>
        <begin position="510"/>
        <end position="531"/>
    </location>
</feature>
<gene>
    <name evidence="15" type="primary">LOC100367326</name>
</gene>
<comment type="caution">
    <text evidence="11">Lacks conserved residue(s) required for the propagation of feature annotation.</text>
</comment>
<evidence type="ECO:0000256" key="7">
    <source>
        <dbReference type="ARBA" id="ARBA00023122"/>
    </source>
</evidence>
<name>A0ABM0GX69_SACKO</name>
<feature type="transmembrane region" description="Helical" evidence="11">
    <location>
        <begin position="354"/>
        <end position="379"/>
    </location>
</feature>
<evidence type="ECO:0000256" key="12">
    <source>
        <dbReference type="SAM" id="MobiDB-lite"/>
    </source>
</evidence>
<feature type="compositionally biased region" description="Basic and acidic residues" evidence="12">
    <location>
        <begin position="17"/>
        <end position="29"/>
    </location>
</feature>
<dbReference type="Gene3D" id="3.10.580.10">
    <property type="entry name" value="CBS-domain"/>
    <property type="match status" value="1"/>
</dbReference>
<feature type="region of interest" description="Disordered" evidence="12">
    <location>
        <begin position="1"/>
        <end position="53"/>
    </location>
</feature>
<dbReference type="PROSITE" id="PS51371">
    <property type="entry name" value="CBS"/>
    <property type="match status" value="2"/>
</dbReference>
<dbReference type="SUPFAM" id="SSF81340">
    <property type="entry name" value="Clc chloride channel"/>
    <property type="match status" value="1"/>
</dbReference>
<dbReference type="SUPFAM" id="SSF54631">
    <property type="entry name" value="CBS-domain pair"/>
    <property type="match status" value="1"/>
</dbReference>
<evidence type="ECO:0000256" key="3">
    <source>
        <dbReference type="ARBA" id="ARBA00022692"/>
    </source>
</evidence>
<evidence type="ECO:0000256" key="2">
    <source>
        <dbReference type="ARBA" id="ARBA00022448"/>
    </source>
</evidence>
<feature type="domain" description="CBS" evidence="13">
    <location>
        <begin position="785"/>
        <end position="845"/>
    </location>
</feature>
<feature type="compositionally biased region" description="Polar residues" evidence="12">
    <location>
        <begin position="1"/>
        <end position="11"/>
    </location>
</feature>
<keyword evidence="5 11" id="KW-1133">Transmembrane helix</keyword>
<feature type="transmembrane region" description="Helical" evidence="11">
    <location>
        <begin position="154"/>
        <end position="176"/>
    </location>
</feature>
<comment type="subcellular location">
    <subcellularLocation>
        <location evidence="1 11">Membrane</location>
        <topology evidence="1 11">Multi-pass membrane protein</topology>
    </subcellularLocation>
</comment>
<feature type="domain" description="CBS" evidence="13">
    <location>
        <begin position="671"/>
        <end position="732"/>
    </location>
</feature>
<dbReference type="Pfam" id="PF00571">
    <property type="entry name" value="CBS"/>
    <property type="match status" value="2"/>
</dbReference>
<evidence type="ECO:0000256" key="9">
    <source>
        <dbReference type="ARBA" id="ARBA00023214"/>
    </source>
</evidence>
<keyword evidence="6 11" id="KW-0406">Ion transport</keyword>
<keyword evidence="14" id="KW-1185">Reference proteome</keyword>
<dbReference type="InterPro" id="IPR001807">
    <property type="entry name" value="ClC"/>
</dbReference>
<keyword evidence="2 11" id="KW-0813">Transport</keyword>
<feature type="transmembrane region" description="Helical" evidence="11">
    <location>
        <begin position="400"/>
        <end position="424"/>
    </location>
</feature>
<dbReference type="CDD" id="cd04591">
    <property type="entry name" value="CBS_pair_voltage-gated_CLC_euk_bac"/>
    <property type="match status" value="1"/>
</dbReference>
<sequence>MTANHDSSNGTHPFRMKRLEETEVEEGVRYRPAPQSPPDSVSNETTESAETTGFFARGRDYESAYINHHYSKAERELLGTYESLDYLPPHSQAYKNWLRKQPARLDWDRWVMMGMIGFIVGIIGFLIHQCIDVISDFKWDRAEELIQDDEIMKAWGFVLIYSLGFVLLASLPVVYLRPSATGSGIPELIGYLNGTMVGKIFNVKTLVVKIWSCICAVGSGMPVGPEGPMIHIGSLVGAGLSQFKSDTLGFKLPYFTRFRNSEDRRNFISAGAAAGVASAFGAPVGGLLFSMEEVSSFWNLKLSWMTFFCCIISTFTTDLFDSAFSGFQYTGYFGMFSAEKNIMFQVRKGLDVNLWLFIPTVILGIIGGLLGALFVFINLKLARLRRLVMRKLAKIWKQNIAKWIEPCIIMIIFATLTVFLPALFSCSPFTCYLQGEKVSPDTYSPNCLTTPTEIEPEPTVSIYNCEPGVKFKNETSQWSNASYSELATLMFVTGEEAISHLFSRETHLEFNYPSLLTMLVVYYPLSCWTAGTAMSTGLVVPMLLIGALYGRIIGLIMVSIFGVQTEENPYWAWMDPGALALIGSASFFGGVSRLTMSLSVIMMEITNDIQFLLPIMVAIVVSKWVGDFFTHPIYHALLEFKCIPFLDHEPIIYDEHNKAVNLELHYARDAMVSPVLVLHTRETVHKLASLLRDTKHGGFPIVKSDENGDRRFLGLITRTELCVLLKQEDLFEAVEEPSDDAPELTPLEYQELIVDKIPIGMEDVLDELCNNEQNQNLYLNLAPYYNQSASCVHENFSLHRTYIIYRTMGLRHLTVVDRHNQVVGFLTRKDLMGFQLEETMARLDLQNQDMGAANVELSSMDA</sequence>
<feature type="transmembrane region" description="Helical" evidence="11">
    <location>
        <begin position="570"/>
        <end position="591"/>
    </location>
</feature>
<feature type="transmembrane region" description="Helical" evidence="11">
    <location>
        <begin position="538"/>
        <end position="564"/>
    </location>
</feature>
<dbReference type="PANTHER" id="PTHR11689:SF89">
    <property type="entry name" value="CHLORIDE CHANNEL PROTEIN"/>
    <property type="match status" value="1"/>
</dbReference>
<dbReference type="Proteomes" id="UP000694865">
    <property type="component" value="Unplaced"/>
</dbReference>
<evidence type="ECO:0000256" key="10">
    <source>
        <dbReference type="PROSITE-ProRule" id="PRU00703"/>
    </source>
</evidence>
<evidence type="ECO:0000256" key="11">
    <source>
        <dbReference type="RuleBase" id="RU361221"/>
    </source>
</evidence>
<dbReference type="Pfam" id="PF00654">
    <property type="entry name" value="Voltage_CLC"/>
    <property type="match status" value="1"/>
</dbReference>
<dbReference type="PANTHER" id="PTHR11689">
    <property type="entry name" value="CHLORIDE CHANNEL PROTEIN CLC FAMILY MEMBER"/>
    <property type="match status" value="1"/>
</dbReference>
<dbReference type="SMART" id="SM00116">
    <property type="entry name" value="CBS"/>
    <property type="match status" value="2"/>
</dbReference>
<accession>A0ABM0GX69</accession>
<evidence type="ECO:0000256" key="1">
    <source>
        <dbReference type="ARBA" id="ARBA00004141"/>
    </source>
</evidence>
<keyword evidence="7 10" id="KW-0129">CBS domain</keyword>
<dbReference type="InterPro" id="IPR051280">
    <property type="entry name" value="Cl-channel/antiporter"/>
</dbReference>
<feature type="transmembrane region" description="Helical" evidence="11">
    <location>
        <begin position="267"/>
        <end position="289"/>
    </location>
</feature>
<dbReference type="InterPro" id="IPR014743">
    <property type="entry name" value="Cl-channel_core"/>
</dbReference>
<evidence type="ECO:0000256" key="6">
    <source>
        <dbReference type="ARBA" id="ARBA00023065"/>
    </source>
</evidence>
<keyword evidence="4" id="KW-0677">Repeat</keyword>
<evidence type="ECO:0000259" key="13">
    <source>
        <dbReference type="PROSITE" id="PS51371"/>
    </source>
</evidence>
<feature type="compositionally biased region" description="Polar residues" evidence="12">
    <location>
        <begin position="38"/>
        <end position="51"/>
    </location>
</feature>
<feature type="transmembrane region" description="Helical" evidence="11">
    <location>
        <begin position="611"/>
        <end position="634"/>
    </location>
</feature>
<evidence type="ECO:0000256" key="8">
    <source>
        <dbReference type="ARBA" id="ARBA00023136"/>
    </source>
</evidence>
<dbReference type="PRINTS" id="PR00762">
    <property type="entry name" value="CLCHANNEL"/>
</dbReference>
<evidence type="ECO:0000313" key="14">
    <source>
        <dbReference type="Proteomes" id="UP000694865"/>
    </source>
</evidence>
<evidence type="ECO:0000313" key="15">
    <source>
        <dbReference type="RefSeq" id="XP_002739329.1"/>
    </source>
</evidence>
<evidence type="ECO:0000256" key="4">
    <source>
        <dbReference type="ARBA" id="ARBA00022737"/>
    </source>
</evidence>
<protein>
    <recommendedName>
        <fullName evidence="11">Chloride channel protein</fullName>
    </recommendedName>
</protein>
<proteinExistence type="inferred from homology"/>
<dbReference type="InterPro" id="IPR046342">
    <property type="entry name" value="CBS_dom_sf"/>
</dbReference>
<dbReference type="InterPro" id="IPR000644">
    <property type="entry name" value="CBS_dom"/>
</dbReference>
<dbReference type="GeneID" id="100367326"/>
<keyword evidence="9 11" id="KW-0868">Chloride</keyword>
<evidence type="ECO:0000256" key="5">
    <source>
        <dbReference type="ARBA" id="ARBA00022989"/>
    </source>
</evidence>
<comment type="similarity">
    <text evidence="11">Belongs to the chloride channel (TC 2.A.49) family.</text>
</comment>
<organism evidence="14 15">
    <name type="scientific">Saccoglossus kowalevskii</name>
    <name type="common">Acorn worm</name>
    <dbReference type="NCBI Taxonomy" id="10224"/>
    <lineage>
        <taxon>Eukaryota</taxon>
        <taxon>Metazoa</taxon>
        <taxon>Hemichordata</taxon>
        <taxon>Enteropneusta</taxon>
        <taxon>Harrimaniidae</taxon>
        <taxon>Saccoglossus</taxon>
    </lineage>
</organism>
<feature type="transmembrane region" description="Helical" evidence="11">
    <location>
        <begin position="110"/>
        <end position="134"/>
    </location>
</feature>
<keyword evidence="8 11" id="KW-0472">Membrane</keyword>
<dbReference type="RefSeq" id="XP_002739329.1">
    <property type="nucleotide sequence ID" value="XM_002739283.1"/>
</dbReference>
<keyword evidence="3 11" id="KW-0812">Transmembrane</keyword>